<dbReference type="Pfam" id="PF01075">
    <property type="entry name" value="Glyco_transf_9"/>
    <property type="match status" value="1"/>
</dbReference>
<dbReference type="SUPFAM" id="SSF53756">
    <property type="entry name" value="UDP-Glycosyltransferase/glycogen phosphorylase"/>
    <property type="match status" value="1"/>
</dbReference>
<reference evidence="3 4" key="1">
    <citation type="submission" date="2020-07" db="EMBL/GenBank/DDBJ databases">
        <title>Taxonomic revisions and descriptions of new bacterial species based on genomic comparisons in the high-G+C-content subgroup of the family Alcaligenaceae.</title>
        <authorList>
            <person name="Szabo A."/>
            <person name="Felfoldi T."/>
        </authorList>
    </citation>
    <scope>NUCLEOTIDE SEQUENCE [LARGE SCALE GENOMIC DNA]</scope>
    <source>
        <strain evidence="3 4">LMG 24012</strain>
    </source>
</reference>
<protein>
    <submittedName>
        <fullName evidence="3">Heptosyltransferase</fullName>
    </submittedName>
</protein>
<dbReference type="RefSeq" id="WP_180158377.1">
    <property type="nucleotide sequence ID" value="NZ_JACCEM010000014.1"/>
</dbReference>
<dbReference type="CDD" id="cd03789">
    <property type="entry name" value="GT9_LPS_heptosyltransferase"/>
    <property type="match status" value="1"/>
</dbReference>
<keyword evidence="1" id="KW-0328">Glycosyltransferase</keyword>
<dbReference type="GO" id="GO:0008713">
    <property type="term" value="F:ADP-heptose-lipopolysaccharide heptosyltransferase activity"/>
    <property type="evidence" value="ECO:0007669"/>
    <property type="project" value="TreeGrafter"/>
</dbReference>
<organism evidence="3 4">
    <name type="scientific">Parapusillimonas granuli</name>
    <dbReference type="NCBI Taxonomy" id="380911"/>
    <lineage>
        <taxon>Bacteria</taxon>
        <taxon>Pseudomonadati</taxon>
        <taxon>Pseudomonadota</taxon>
        <taxon>Betaproteobacteria</taxon>
        <taxon>Burkholderiales</taxon>
        <taxon>Alcaligenaceae</taxon>
        <taxon>Parapusillimonas</taxon>
    </lineage>
</organism>
<keyword evidence="4" id="KW-1185">Reference proteome</keyword>
<evidence type="ECO:0000256" key="2">
    <source>
        <dbReference type="ARBA" id="ARBA00022679"/>
    </source>
</evidence>
<name>A0A853G7G8_9BURK</name>
<proteinExistence type="predicted"/>
<accession>A0A853G7G8</accession>
<dbReference type="EMBL" id="JACCEM010000014">
    <property type="protein sequence ID" value="NYT51702.1"/>
    <property type="molecule type" value="Genomic_DNA"/>
</dbReference>
<dbReference type="PANTHER" id="PTHR30160:SF1">
    <property type="entry name" value="LIPOPOLYSACCHARIDE 1,2-N-ACETYLGLUCOSAMINETRANSFERASE-RELATED"/>
    <property type="match status" value="1"/>
</dbReference>
<dbReference type="GO" id="GO:0005829">
    <property type="term" value="C:cytosol"/>
    <property type="evidence" value="ECO:0007669"/>
    <property type="project" value="TreeGrafter"/>
</dbReference>
<dbReference type="InterPro" id="IPR051199">
    <property type="entry name" value="LPS_LOS_Heptosyltrfase"/>
</dbReference>
<dbReference type="PANTHER" id="PTHR30160">
    <property type="entry name" value="TETRAACYLDISACCHARIDE 4'-KINASE-RELATED"/>
    <property type="match status" value="1"/>
</dbReference>
<evidence type="ECO:0000313" key="4">
    <source>
        <dbReference type="Proteomes" id="UP000559809"/>
    </source>
</evidence>
<sequence>MSSISAIYVRLPNWIGDVCMSLPSLHALLHTQLPVVVCARPWARDLLAAYRLAGFIEMKGRWREDRAAVHTYRKKMQHAHPRGLLLPDSLSSAMVFKFAGVPSAGYRDDGRSLILRWPVNKPAANLHAVESWHHVCAQALRRWGLHAQPLPARRELGLRLAERHKAEGREAMEQAGLQAGKFVLIAPTATGLHQGKVKVWPHFDALTRRLQRHGHTVVMCPPPAETDEAMRNAPHATCLPSVKLGAFATLTQLASLVVCNDSGVSHLAAAAGARQLTLFGVTQRERTGPWSETAVCLGSAHEWPSLEQTEQLALSLLSSQPGS</sequence>
<dbReference type="AlphaFoldDB" id="A0A853G7G8"/>
<evidence type="ECO:0000256" key="1">
    <source>
        <dbReference type="ARBA" id="ARBA00022676"/>
    </source>
</evidence>
<dbReference type="Gene3D" id="3.40.50.2000">
    <property type="entry name" value="Glycogen Phosphorylase B"/>
    <property type="match status" value="2"/>
</dbReference>
<dbReference type="GO" id="GO:0009244">
    <property type="term" value="P:lipopolysaccharide core region biosynthetic process"/>
    <property type="evidence" value="ECO:0007669"/>
    <property type="project" value="TreeGrafter"/>
</dbReference>
<gene>
    <name evidence="3" type="ORF">H0A72_20510</name>
</gene>
<keyword evidence="2 3" id="KW-0808">Transferase</keyword>
<dbReference type="Proteomes" id="UP000559809">
    <property type="component" value="Unassembled WGS sequence"/>
</dbReference>
<evidence type="ECO:0000313" key="3">
    <source>
        <dbReference type="EMBL" id="NYT51702.1"/>
    </source>
</evidence>
<dbReference type="InterPro" id="IPR002201">
    <property type="entry name" value="Glyco_trans_9"/>
</dbReference>
<comment type="caution">
    <text evidence="3">The sequence shown here is derived from an EMBL/GenBank/DDBJ whole genome shotgun (WGS) entry which is preliminary data.</text>
</comment>